<reference evidence="5" key="2">
    <citation type="journal article" date="2023" name="IMA Fungus">
        <title>Comparative genomic study of the Penicillium genus elucidates a diverse pangenome and 15 lateral gene transfer events.</title>
        <authorList>
            <person name="Petersen C."/>
            <person name="Sorensen T."/>
            <person name="Nielsen M.R."/>
            <person name="Sondergaard T.E."/>
            <person name="Sorensen J.L."/>
            <person name="Fitzpatrick D.A."/>
            <person name="Frisvad J.C."/>
            <person name="Nielsen K.L."/>
        </authorList>
    </citation>
    <scope>NUCLEOTIDE SEQUENCE</scope>
    <source>
        <strain evidence="5">IBT 29495</strain>
    </source>
</reference>
<feature type="domain" description="Dynamin N-terminal" evidence="3">
    <location>
        <begin position="256"/>
        <end position="522"/>
    </location>
</feature>
<evidence type="ECO:0000256" key="2">
    <source>
        <dbReference type="SAM" id="MobiDB-lite"/>
    </source>
</evidence>
<name>A0A9X0C1G0_9EURO</name>
<dbReference type="AlphaFoldDB" id="A0A9X0C1G0"/>
<feature type="domain" description="DUF7605" evidence="4">
    <location>
        <begin position="746"/>
        <end position="926"/>
    </location>
</feature>
<feature type="compositionally biased region" description="Low complexity" evidence="2">
    <location>
        <begin position="70"/>
        <end position="82"/>
    </location>
</feature>
<feature type="compositionally biased region" description="Low complexity" evidence="2">
    <location>
        <begin position="25"/>
        <end position="42"/>
    </location>
</feature>
<dbReference type="InterPro" id="IPR056024">
    <property type="entry name" value="DUF7605"/>
</dbReference>
<protein>
    <submittedName>
        <fullName evidence="5">Uncharacterized protein</fullName>
    </submittedName>
</protein>
<dbReference type="Gene3D" id="3.40.50.300">
    <property type="entry name" value="P-loop containing nucleotide triphosphate hydrolases"/>
    <property type="match status" value="1"/>
</dbReference>
<organism evidence="5 6">
    <name type="scientific">Penicillium fimorum</name>
    <dbReference type="NCBI Taxonomy" id="1882269"/>
    <lineage>
        <taxon>Eukaryota</taxon>
        <taxon>Fungi</taxon>
        <taxon>Dikarya</taxon>
        <taxon>Ascomycota</taxon>
        <taxon>Pezizomycotina</taxon>
        <taxon>Eurotiomycetes</taxon>
        <taxon>Eurotiomycetidae</taxon>
        <taxon>Eurotiales</taxon>
        <taxon>Aspergillaceae</taxon>
        <taxon>Penicillium</taxon>
    </lineage>
</organism>
<evidence type="ECO:0000256" key="1">
    <source>
        <dbReference type="SAM" id="Coils"/>
    </source>
</evidence>
<feature type="coiled-coil region" evidence="1">
    <location>
        <begin position="545"/>
        <end position="572"/>
    </location>
</feature>
<feature type="compositionally biased region" description="Polar residues" evidence="2">
    <location>
        <begin position="53"/>
        <end position="67"/>
    </location>
</feature>
<dbReference type="PANTHER" id="PTHR36681">
    <property type="entry name" value="NUCLEAR GTPASE, GERMINAL CENTER-ASSOCIATED, TANDEM DUPLICATE 3"/>
    <property type="match status" value="1"/>
</dbReference>
<feature type="compositionally biased region" description="Basic and acidic residues" evidence="2">
    <location>
        <begin position="153"/>
        <end position="162"/>
    </location>
</feature>
<proteinExistence type="predicted"/>
<dbReference type="PANTHER" id="PTHR36681:SF3">
    <property type="entry name" value="NUCLEAR GTPASE, GERMINAL CENTER-ASSOCIATED, TANDEM DUPLICATE 3"/>
    <property type="match status" value="1"/>
</dbReference>
<dbReference type="InterPro" id="IPR027417">
    <property type="entry name" value="P-loop_NTPase"/>
</dbReference>
<keyword evidence="6" id="KW-1185">Reference proteome</keyword>
<dbReference type="Proteomes" id="UP001149954">
    <property type="component" value="Unassembled WGS sequence"/>
</dbReference>
<evidence type="ECO:0000259" key="4">
    <source>
        <dbReference type="Pfam" id="PF24564"/>
    </source>
</evidence>
<evidence type="ECO:0000259" key="3">
    <source>
        <dbReference type="Pfam" id="PF00350"/>
    </source>
</evidence>
<dbReference type="Pfam" id="PF00350">
    <property type="entry name" value="Dynamin_N"/>
    <property type="match status" value="1"/>
</dbReference>
<dbReference type="SUPFAM" id="SSF52540">
    <property type="entry name" value="P-loop containing nucleoside triphosphate hydrolases"/>
    <property type="match status" value="1"/>
</dbReference>
<evidence type="ECO:0000313" key="6">
    <source>
        <dbReference type="Proteomes" id="UP001149954"/>
    </source>
</evidence>
<reference evidence="5" key="1">
    <citation type="submission" date="2022-12" db="EMBL/GenBank/DDBJ databases">
        <authorList>
            <person name="Petersen C."/>
        </authorList>
    </citation>
    <scope>NUCLEOTIDE SEQUENCE</scope>
    <source>
        <strain evidence="5">IBT 29495</strain>
    </source>
</reference>
<feature type="region of interest" description="Disordered" evidence="2">
    <location>
        <begin position="1"/>
        <end position="116"/>
    </location>
</feature>
<dbReference type="Pfam" id="PF24564">
    <property type="entry name" value="DUF7605"/>
    <property type="match status" value="1"/>
</dbReference>
<dbReference type="EMBL" id="JAPWDS010000006">
    <property type="protein sequence ID" value="KAJ5494558.1"/>
    <property type="molecule type" value="Genomic_DNA"/>
</dbReference>
<comment type="caution">
    <text evidence="5">The sequence shown here is derived from an EMBL/GenBank/DDBJ whole genome shotgun (WGS) entry which is preliminary data.</text>
</comment>
<evidence type="ECO:0000313" key="5">
    <source>
        <dbReference type="EMBL" id="KAJ5494558.1"/>
    </source>
</evidence>
<feature type="compositionally biased region" description="Polar residues" evidence="2">
    <location>
        <begin position="1"/>
        <end position="24"/>
    </location>
</feature>
<feature type="region of interest" description="Disordered" evidence="2">
    <location>
        <begin position="132"/>
        <end position="177"/>
    </location>
</feature>
<keyword evidence="1" id="KW-0175">Coiled coil</keyword>
<sequence length="1015" mass="114594">MMSVPSSEFTFPANSLSTVIFTPPSSSRHSSAEGSSGSTPQSPRQTLLLFQDLSLNDSAGSMTTPRARSTRSLLDSDSSPSTYAQQHNATPRSMRKLMPCPRRRNPERSGSIFSSTTQASLYVDATETRTEPMLPDHGTDRVHIPEVFPTQSRRGESHRSGDATENEGGSESDQYSDIAEDTENIPSDIREEPLPAAPVYSRRFQNGLTEVKEELASLADMMGLSELNQDQSTDLHSLFERTKGMSMFKYPVTRTVGFIGDSGVGKSSLINSLLDQKSLSRSSSEGAACTCVVTEFRHVDDNHTGPFTIEAQFMTAQEMKELLQELLSSFRQFHVTSFFQQLKSQEEQQQCRDAADRAWETFRSLFSNQPRLTMEFLSVDHNEAQSELLGQLERWAYAGLTLRPGGPDAHEFSMIAGGLAECKESLDLLTANSMGDGKPALWPFIKLIRVYLRSPILKTGLILADLPGLSDLNFARVRATERYLVHNCDEIFVVADIGRACTNASIQDVIRRCRENQPRHVILSKSEVISPEESGRENTPDALEIRRMNKAIQAIRKQIELTELRIRKVRGEKQPELALKGYELRRKENELDFQIKSFLINRRNSLVTQELTTRHAGIRVFCISNTLYSDYRCSVNSQAEAYVDLSGIRELRRHCQLVPAESQMRATSAFLEHQVPALLGSIRQWALSGADSVTAERSAILRRVLENAKATLHREFISSRSCIHLTRQSLDDLFAERIIEVIRNSQTRWTAQSIGISLQWEGWAYGTYAAFCRKSGDHKTGLQPRRCWNNELVQPAREGLDIKWEDILDWLQDQTGILVGETRTTFERLREEIEAHIELAPQALQNLQQNLKSWQEWIEEDIQDSIQKLIKNFEITKKDMLYGHPSSFISGLMQPAYAAINLEGGPGSFNRKKMIMNDHLTHSRLFVKFSKLARSEYAHAVNGCFNPLLERVRIQIESMVRDFHAVVTVEGHVPEAEQAPALADALRSRFGRTEEILQSIQGVVQELNREEFGRS</sequence>
<gene>
    <name evidence="5" type="ORF">N7463_010645</name>
</gene>
<dbReference type="InterPro" id="IPR045063">
    <property type="entry name" value="Dynamin_N"/>
</dbReference>
<accession>A0A9X0C1G0</accession>
<dbReference type="OrthoDB" id="3598281at2759"/>